<feature type="transmembrane region" description="Helical" evidence="6">
    <location>
        <begin position="52"/>
        <end position="77"/>
    </location>
</feature>
<dbReference type="OrthoDB" id="210533at2"/>
<reference evidence="7 8" key="1">
    <citation type="submission" date="2019-02" db="EMBL/GenBank/DDBJ databases">
        <title>Deep-cultivation of Planctomycetes and their phenomic and genomic characterization uncovers novel biology.</title>
        <authorList>
            <person name="Wiegand S."/>
            <person name="Jogler M."/>
            <person name="Boedeker C."/>
            <person name="Pinto D."/>
            <person name="Vollmers J."/>
            <person name="Rivas-Marin E."/>
            <person name="Kohn T."/>
            <person name="Peeters S.H."/>
            <person name="Heuer A."/>
            <person name="Rast P."/>
            <person name="Oberbeckmann S."/>
            <person name="Bunk B."/>
            <person name="Jeske O."/>
            <person name="Meyerdierks A."/>
            <person name="Storesund J.E."/>
            <person name="Kallscheuer N."/>
            <person name="Luecker S."/>
            <person name="Lage O.M."/>
            <person name="Pohl T."/>
            <person name="Merkel B.J."/>
            <person name="Hornburger P."/>
            <person name="Mueller R.-W."/>
            <person name="Bruemmer F."/>
            <person name="Labrenz M."/>
            <person name="Spormann A.M."/>
            <person name="Op den Camp H."/>
            <person name="Overmann J."/>
            <person name="Amann R."/>
            <person name="Jetten M.S.M."/>
            <person name="Mascher T."/>
            <person name="Medema M.H."/>
            <person name="Devos D.P."/>
            <person name="Kaster A.-K."/>
            <person name="Ovreas L."/>
            <person name="Rohde M."/>
            <person name="Galperin M.Y."/>
            <person name="Jogler C."/>
        </authorList>
    </citation>
    <scope>NUCLEOTIDE SEQUENCE [LARGE SCALE GENOMIC DNA]</scope>
    <source>
        <strain evidence="7 8">Mal4</strain>
    </source>
</reference>
<comment type="subcellular location">
    <subcellularLocation>
        <location evidence="1">Membrane</location>
        <topology evidence="1">Multi-pass membrane protein</topology>
    </subcellularLocation>
</comment>
<name>A0A517Z1C7_9PLAN</name>
<proteinExistence type="predicted"/>
<evidence type="ECO:0000313" key="8">
    <source>
        <dbReference type="Proteomes" id="UP000320496"/>
    </source>
</evidence>
<dbReference type="Proteomes" id="UP000320496">
    <property type="component" value="Chromosome"/>
</dbReference>
<evidence type="ECO:0000256" key="2">
    <source>
        <dbReference type="ARBA" id="ARBA00022692"/>
    </source>
</evidence>
<evidence type="ECO:0000256" key="4">
    <source>
        <dbReference type="ARBA" id="ARBA00023136"/>
    </source>
</evidence>
<accession>A0A517Z1C7</accession>
<gene>
    <name evidence="7" type="ORF">Mal4_05650</name>
</gene>
<dbReference type="SUPFAM" id="SSF81324">
    <property type="entry name" value="Voltage-gated potassium channels"/>
    <property type="match status" value="1"/>
</dbReference>
<sequence>MTSPTSQPETHAAPARLDQLLAGPMFAASCLFLLLCGTYVHMVQDPQGRFAGIAALCSWGMLALYPLFVAEAATLWWTNRRRWNILLCGLLPPLRIGCRDHSTGRQSWLPCVGWVIPDESLQERVHRSLSLPMLAVALLVLPLLIASLLLSEQMQSHPLLALVLQVAEIIVWFAFTLEFIVMISIVDKKVAYAKEHWLDIAIICLPLIAFLRAARLGRITRLKVVSSTLSKLPRTARIFRLRGAAMRLWRALLLMEVIDRVLRSDPEQRLERLRSQLREKEQELDRLRAKVEELEADVLAESSALAAAAPNVSE</sequence>
<dbReference type="AlphaFoldDB" id="A0A517Z1C7"/>
<evidence type="ECO:0000256" key="5">
    <source>
        <dbReference type="SAM" id="Coils"/>
    </source>
</evidence>
<evidence type="ECO:0008006" key="9">
    <source>
        <dbReference type="Google" id="ProtNLM"/>
    </source>
</evidence>
<keyword evidence="4 6" id="KW-0472">Membrane</keyword>
<keyword evidence="2 6" id="KW-0812">Transmembrane</keyword>
<keyword evidence="8" id="KW-1185">Reference proteome</keyword>
<dbReference type="RefSeq" id="WP_145366963.1">
    <property type="nucleotide sequence ID" value="NZ_CP036275.1"/>
</dbReference>
<dbReference type="EMBL" id="CP036275">
    <property type="protein sequence ID" value="QDU36281.1"/>
    <property type="molecule type" value="Genomic_DNA"/>
</dbReference>
<feature type="transmembrane region" description="Helical" evidence="6">
    <location>
        <begin position="129"/>
        <end position="150"/>
    </location>
</feature>
<evidence type="ECO:0000313" key="7">
    <source>
        <dbReference type="EMBL" id="QDU36281.1"/>
    </source>
</evidence>
<evidence type="ECO:0000256" key="1">
    <source>
        <dbReference type="ARBA" id="ARBA00004141"/>
    </source>
</evidence>
<dbReference type="KEGG" id="mri:Mal4_05650"/>
<dbReference type="Gene3D" id="1.20.120.350">
    <property type="entry name" value="Voltage-gated potassium channels. Chain C"/>
    <property type="match status" value="1"/>
</dbReference>
<dbReference type="GO" id="GO:0016020">
    <property type="term" value="C:membrane"/>
    <property type="evidence" value="ECO:0007669"/>
    <property type="project" value="UniProtKB-SubCell"/>
</dbReference>
<feature type="transmembrane region" description="Helical" evidence="6">
    <location>
        <begin position="20"/>
        <end position="40"/>
    </location>
</feature>
<keyword evidence="5" id="KW-0175">Coiled coil</keyword>
<evidence type="ECO:0000256" key="6">
    <source>
        <dbReference type="SAM" id="Phobius"/>
    </source>
</evidence>
<protein>
    <recommendedName>
        <fullName evidence="9">Ion transport protein</fullName>
    </recommendedName>
</protein>
<organism evidence="7 8">
    <name type="scientific">Maioricimonas rarisocia</name>
    <dbReference type="NCBI Taxonomy" id="2528026"/>
    <lineage>
        <taxon>Bacteria</taxon>
        <taxon>Pseudomonadati</taxon>
        <taxon>Planctomycetota</taxon>
        <taxon>Planctomycetia</taxon>
        <taxon>Planctomycetales</taxon>
        <taxon>Planctomycetaceae</taxon>
        <taxon>Maioricimonas</taxon>
    </lineage>
</organism>
<keyword evidence="3 6" id="KW-1133">Transmembrane helix</keyword>
<feature type="transmembrane region" description="Helical" evidence="6">
    <location>
        <begin position="162"/>
        <end position="185"/>
    </location>
</feature>
<dbReference type="InterPro" id="IPR027359">
    <property type="entry name" value="Volt_channel_dom_sf"/>
</dbReference>
<evidence type="ECO:0000256" key="3">
    <source>
        <dbReference type="ARBA" id="ARBA00022989"/>
    </source>
</evidence>
<feature type="transmembrane region" description="Helical" evidence="6">
    <location>
        <begin position="197"/>
        <end position="214"/>
    </location>
</feature>
<feature type="coiled-coil region" evidence="5">
    <location>
        <begin position="263"/>
        <end position="304"/>
    </location>
</feature>